<protein>
    <submittedName>
        <fullName evidence="1">Uncharacterized protein</fullName>
    </submittedName>
</protein>
<dbReference type="EMBL" id="FN869859">
    <property type="protein sequence ID" value="CCC82349.1"/>
    <property type="molecule type" value="Genomic_DNA"/>
</dbReference>
<dbReference type="GeneID" id="11262612"/>
<keyword evidence="2" id="KW-1185">Reference proteome</keyword>
<sequence>MEIEVELNRIIIKKNSKRLIGLPLYLNMFGSVKALPVQYLLARYGRVFFEDARARPIARALCEACVSERPAEGFKSVGFREFVEAYYNTIAGEVFSFAQSVDSVAVPCYTGALGAALAKRAREVEPGLTIIAAKLGEGDCGWADAIYVGGGEELGLPAGLNLGPASKASLSAAARASEELGLYSILVLLTDGA</sequence>
<reference evidence="1 2" key="1">
    <citation type="journal article" date="2011" name="PLoS ONE">
        <title>The complete genome sequence of Thermoproteus tenax: a physiologically versatile member of the Crenarchaeota.</title>
        <authorList>
            <person name="Siebers B."/>
            <person name="Zaparty M."/>
            <person name="Raddatz G."/>
            <person name="Tjaden B."/>
            <person name="Albers S.V."/>
            <person name="Bell S.D."/>
            <person name="Blombach F."/>
            <person name="Kletzin A."/>
            <person name="Kyrpides N."/>
            <person name="Lanz C."/>
            <person name="Plagens A."/>
            <person name="Rampp M."/>
            <person name="Rosinus A."/>
            <person name="von Jan M."/>
            <person name="Makarova K.S."/>
            <person name="Klenk H.P."/>
            <person name="Schuster S.C."/>
            <person name="Hensel R."/>
        </authorList>
    </citation>
    <scope>NUCLEOTIDE SEQUENCE [LARGE SCALE GENOMIC DNA]</scope>
    <source>
        <strain evidence="2">ATCC 35583 / DSM 2078 / JCM 9277 / NBRC 100435 / Kra 1</strain>
    </source>
</reference>
<dbReference type="RefSeq" id="WP_014127603.1">
    <property type="nucleotide sequence ID" value="NC_016070.1"/>
</dbReference>
<dbReference type="AlphaFoldDB" id="G4RLA4"/>
<dbReference type="PATRIC" id="fig|768679.9.peg.1749"/>
<organism evidence="1 2">
    <name type="scientific">Thermoproteus tenax (strain ATCC 35583 / DSM 2078 / JCM 9277 / NBRC 100435 / Kra 1)</name>
    <dbReference type="NCBI Taxonomy" id="768679"/>
    <lineage>
        <taxon>Archaea</taxon>
        <taxon>Thermoproteota</taxon>
        <taxon>Thermoprotei</taxon>
        <taxon>Thermoproteales</taxon>
        <taxon>Thermoproteaceae</taxon>
        <taxon>Thermoproteus</taxon>
    </lineage>
</organism>
<proteinExistence type="predicted"/>
<evidence type="ECO:0000313" key="1">
    <source>
        <dbReference type="EMBL" id="CCC82349.1"/>
    </source>
</evidence>
<evidence type="ECO:0000313" key="2">
    <source>
        <dbReference type="Proteomes" id="UP000002654"/>
    </source>
</evidence>
<dbReference type="HOGENOM" id="CLU_1406042_0_0_2"/>
<name>G4RLA4_THETK</name>
<dbReference type="KEGG" id="ttn:TTX_1728"/>
<dbReference type="PaxDb" id="768679-TTX_1728"/>
<dbReference type="STRING" id="768679.TTX_1728"/>
<dbReference type="Proteomes" id="UP000002654">
    <property type="component" value="Chromosome"/>
</dbReference>
<dbReference type="eggNOG" id="arCOG05554">
    <property type="taxonomic scope" value="Archaea"/>
</dbReference>
<dbReference type="InterPro" id="IPR036052">
    <property type="entry name" value="TrpB-like_PALP_sf"/>
</dbReference>
<dbReference type="SUPFAM" id="SSF53686">
    <property type="entry name" value="Tryptophan synthase beta subunit-like PLP-dependent enzymes"/>
    <property type="match status" value="1"/>
</dbReference>
<dbReference type="OrthoDB" id="381425at2157"/>
<gene>
    <name evidence="1" type="ordered locus">TTX_1728</name>
</gene>
<accession>G4RLA4</accession>